<feature type="region of interest" description="Disordered" evidence="1">
    <location>
        <begin position="57"/>
        <end position="105"/>
    </location>
</feature>
<keyword evidence="2" id="KW-1133">Transmembrane helix</keyword>
<evidence type="ECO:0000313" key="4">
    <source>
        <dbReference type="Proteomes" id="UP000314294"/>
    </source>
</evidence>
<feature type="transmembrane region" description="Helical" evidence="2">
    <location>
        <begin position="110"/>
        <end position="130"/>
    </location>
</feature>
<organism evidence="3 4">
    <name type="scientific">Liparis tanakae</name>
    <name type="common">Tanaka's snailfish</name>
    <dbReference type="NCBI Taxonomy" id="230148"/>
    <lineage>
        <taxon>Eukaryota</taxon>
        <taxon>Metazoa</taxon>
        <taxon>Chordata</taxon>
        <taxon>Craniata</taxon>
        <taxon>Vertebrata</taxon>
        <taxon>Euteleostomi</taxon>
        <taxon>Actinopterygii</taxon>
        <taxon>Neopterygii</taxon>
        <taxon>Teleostei</taxon>
        <taxon>Neoteleostei</taxon>
        <taxon>Acanthomorphata</taxon>
        <taxon>Eupercaria</taxon>
        <taxon>Perciformes</taxon>
        <taxon>Cottioidei</taxon>
        <taxon>Cottales</taxon>
        <taxon>Liparidae</taxon>
        <taxon>Liparis</taxon>
    </lineage>
</organism>
<keyword evidence="4" id="KW-1185">Reference proteome</keyword>
<dbReference type="AlphaFoldDB" id="A0A4Z2H284"/>
<feature type="compositionally biased region" description="Basic and acidic residues" evidence="1">
    <location>
        <begin position="78"/>
        <end position="89"/>
    </location>
</feature>
<evidence type="ECO:0000256" key="2">
    <source>
        <dbReference type="SAM" id="Phobius"/>
    </source>
</evidence>
<sequence>MMRYERISKGTLVTLKHYQVDPQGAPESTQKEVVSSCWAERSSPTLRVDSPRASLHLPREGESFLEGRTPRHGGLARRTTEGSRAEPRRARAPHHGGLARRTMEGSRRTVSLRGVVSILFLTALLEPGAAGKL</sequence>
<comment type="caution">
    <text evidence="3">The sequence shown here is derived from an EMBL/GenBank/DDBJ whole genome shotgun (WGS) entry which is preliminary data.</text>
</comment>
<keyword evidence="2" id="KW-0812">Transmembrane</keyword>
<evidence type="ECO:0000256" key="1">
    <source>
        <dbReference type="SAM" id="MobiDB-lite"/>
    </source>
</evidence>
<accession>A0A4Z2H284</accession>
<name>A0A4Z2H284_9TELE</name>
<proteinExistence type="predicted"/>
<gene>
    <name evidence="3" type="ORF">EYF80_029862</name>
</gene>
<dbReference type="EMBL" id="SRLO01000345">
    <property type="protein sequence ID" value="TNN59896.1"/>
    <property type="molecule type" value="Genomic_DNA"/>
</dbReference>
<protein>
    <submittedName>
        <fullName evidence="3">Uncharacterized protein</fullName>
    </submittedName>
</protein>
<keyword evidence="2" id="KW-0472">Membrane</keyword>
<reference evidence="3 4" key="1">
    <citation type="submission" date="2019-03" db="EMBL/GenBank/DDBJ databases">
        <title>First draft genome of Liparis tanakae, snailfish: a comprehensive survey of snailfish specific genes.</title>
        <authorList>
            <person name="Kim W."/>
            <person name="Song I."/>
            <person name="Jeong J.-H."/>
            <person name="Kim D."/>
            <person name="Kim S."/>
            <person name="Ryu S."/>
            <person name="Song J.Y."/>
            <person name="Lee S.K."/>
        </authorList>
    </citation>
    <scope>NUCLEOTIDE SEQUENCE [LARGE SCALE GENOMIC DNA]</scope>
    <source>
        <tissue evidence="3">Muscle</tissue>
    </source>
</reference>
<dbReference type="Proteomes" id="UP000314294">
    <property type="component" value="Unassembled WGS sequence"/>
</dbReference>
<evidence type="ECO:0000313" key="3">
    <source>
        <dbReference type="EMBL" id="TNN59896.1"/>
    </source>
</evidence>